<evidence type="ECO:0000313" key="2">
    <source>
        <dbReference type="Proteomes" id="UP000075243"/>
    </source>
</evidence>
<gene>
    <name evidence="1" type="ORF">KK1_001413</name>
</gene>
<dbReference type="SUPFAM" id="SSF53098">
    <property type="entry name" value="Ribonuclease H-like"/>
    <property type="match status" value="1"/>
</dbReference>
<dbReference type="Gene3D" id="3.30.420.10">
    <property type="entry name" value="Ribonuclease H-like superfamily/Ribonuclease H"/>
    <property type="match status" value="2"/>
</dbReference>
<dbReference type="PANTHER" id="PTHR48475:SF2">
    <property type="entry name" value="RIBONUCLEASE H"/>
    <property type="match status" value="1"/>
</dbReference>
<protein>
    <submittedName>
        <fullName evidence="1">Pol polyprotein</fullName>
        <ecNumber evidence="1">3.1.6.-</ecNumber>
    </submittedName>
</protein>
<dbReference type="Gramene" id="C.cajan_01379.t">
    <property type="protein sequence ID" value="C.cajan_01379.t"/>
    <property type="gene ID" value="C.cajan_01379"/>
</dbReference>
<dbReference type="GO" id="GO:0003676">
    <property type="term" value="F:nucleic acid binding"/>
    <property type="evidence" value="ECO:0007669"/>
    <property type="project" value="InterPro"/>
</dbReference>
<evidence type="ECO:0000313" key="1">
    <source>
        <dbReference type="EMBL" id="KYP55206.1"/>
    </source>
</evidence>
<accession>A0A151SK42</accession>
<keyword evidence="2" id="KW-1185">Reference proteome</keyword>
<dbReference type="Proteomes" id="UP000075243">
    <property type="component" value="Chromosome 11"/>
</dbReference>
<name>A0A151SK42_CAJCA</name>
<organism evidence="1 2">
    <name type="scientific">Cajanus cajan</name>
    <name type="common">Pigeon pea</name>
    <name type="synonym">Cajanus indicus</name>
    <dbReference type="NCBI Taxonomy" id="3821"/>
    <lineage>
        <taxon>Eukaryota</taxon>
        <taxon>Viridiplantae</taxon>
        <taxon>Streptophyta</taxon>
        <taxon>Embryophyta</taxon>
        <taxon>Tracheophyta</taxon>
        <taxon>Spermatophyta</taxon>
        <taxon>Magnoliopsida</taxon>
        <taxon>eudicotyledons</taxon>
        <taxon>Gunneridae</taxon>
        <taxon>Pentapetalae</taxon>
        <taxon>rosids</taxon>
        <taxon>fabids</taxon>
        <taxon>Fabales</taxon>
        <taxon>Fabaceae</taxon>
        <taxon>Papilionoideae</taxon>
        <taxon>50 kb inversion clade</taxon>
        <taxon>NPAAA clade</taxon>
        <taxon>indigoferoid/millettioid clade</taxon>
        <taxon>Phaseoleae</taxon>
        <taxon>Cajanus</taxon>
    </lineage>
</organism>
<dbReference type="EC" id="3.1.6.-" evidence="1"/>
<dbReference type="GO" id="GO:0016787">
    <property type="term" value="F:hydrolase activity"/>
    <property type="evidence" value="ECO:0007669"/>
    <property type="project" value="UniProtKB-KW"/>
</dbReference>
<dbReference type="InterPro" id="IPR036397">
    <property type="entry name" value="RNaseH_sf"/>
</dbReference>
<proteinExistence type="predicted"/>
<keyword evidence="1" id="KW-0378">Hydrolase</keyword>
<dbReference type="EMBL" id="CM003613">
    <property type="protein sequence ID" value="KYP55206.1"/>
    <property type="molecule type" value="Genomic_DNA"/>
</dbReference>
<dbReference type="AlphaFoldDB" id="A0A151SK42"/>
<sequence>MDILRPFPITKGQCKFLLVTVDYFTKWVEAEPLANITAANVQKFLWKNIVTRFSIPHALITDYEHPQSNGQAEAANKVILTEITKRLGDAKGAWAEELLEVLWAYRCTPQSTTKETPFRLTYGTDAMIPVEVGEPSFRRQHFDEVTNEASLRAEVDMIDEVRTKAQIIAEACKQRMVRRFNSNLTKRSFKEGDLVWRVQGTARRNPREGKLAANWDNPFRVRHSLDNGAYKLEEISGKVIPRTWNASHLKTYYS</sequence>
<dbReference type="InterPro" id="IPR012337">
    <property type="entry name" value="RNaseH-like_sf"/>
</dbReference>
<dbReference type="PANTHER" id="PTHR48475">
    <property type="entry name" value="RIBONUCLEASE H"/>
    <property type="match status" value="1"/>
</dbReference>
<reference evidence="1 2" key="1">
    <citation type="journal article" date="2012" name="Nat. Biotechnol.">
        <title>Draft genome sequence of pigeonpea (Cajanus cajan), an orphan legume crop of resource-poor farmers.</title>
        <authorList>
            <person name="Varshney R.K."/>
            <person name="Chen W."/>
            <person name="Li Y."/>
            <person name="Bharti A.K."/>
            <person name="Saxena R.K."/>
            <person name="Schlueter J.A."/>
            <person name="Donoghue M.T."/>
            <person name="Azam S."/>
            <person name="Fan G."/>
            <person name="Whaley A.M."/>
            <person name="Farmer A.D."/>
            <person name="Sheridan J."/>
            <person name="Iwata A."/>
            <person name="Tuteja R."/>
            <person name="Penmetsa R.V."/>
            <person name="Wu W."/>
            <person name="Upadhyaya H.D."/>
            <person name="Yang S.P."/>
            <person name="Shah T."/>
            <person name="Saxena K.B."/>
            <person name="Michael T."/>
            <person name="McCombie W.R."/>
            <person name="Yang B."/>
            <person name="Zhang G."/>
            <person name="Yang H."/>
            <person name="Wang J."/>
            <person name="Spillane C."/>
            <person name="Cook D.R."/>
            <person name="May G.D."/>
            <person name="Xu X."/>
            <person name="Jackson S.A."/>
        </authorList>
    </citation>
    <scope>NUCLEOTIDE SEQUENCE [LARGE SCALE GENOMIC DNA]</scope>
    <source>
        <strain evidence="2">cv. Asha</strain>
    </source>
</reference>